<keyword evidence="2" id="KW-1185">Reference proteome</keyword>
<dbReference type="RefSeq" id="WP_058357904.1">
    <property type="nucleotide sequence ID" value="NZ_CABKVG010000010.1"/>
</dbReference>
<sequence>MNALDSVGKLAQQYGFEYFPVRGSHYWVRDAATVGLKQKIILSEFEQRWQVSLGTGFDVHA</sequence>
<dbReference type="Proteomes" id="UP000832011">
    <property type="component" value="Chromosome"/>
</dbReference>
<name>A0ABY4DZJ2_9NEIS</name>
<dbReference type="EMBL" id="CP091511">
    <property type="protein sequence ID" value="UOO88414.1"/>
    <property type="molecule type" value="Genomic_DNA"/>
</dbReference>
<accession>A0ABY4DZJ2</accession>
<gene>
    <name evidence="1" type="ORF">LVJ82_13155</name>
</gene>
<evidence type="ECO:0000313" key="1">
    <source>
        <dbReference type="EMBL" id="UOO88414.1"/>
    </source>
</evidence>
<reference evidence="1 2" key="1">
    <citation type="journal article" date="2022" name="Res Sq">
        <title>Evolution of multicellular longitudinally dividing oral cavity symbionts (Neisseriaceae).</title>
        <authorList>
            <person name="Nyongesa S."/>
            <person name="Weber P."/>
            <person name="Bernet E."/>
            <person name="Pullido F."/>
            <person name="Nieckarz M."/>
            <person name="Delaby M."/>
            <person name="Nieves C."/>
            <person name="Viehboeck T."/>
            <person name="Krause N."/>
            <person name="Rivera-Millot A."/>
            <person name="Nakamura A."/>
            <person name="Vischer N."/>
            <person name="VanNieuwenhze M."/>
            <person name="Brun Y."/>
            <person name="Cava F."/>
            <person name="Bulgheresi S."/>
            <person name="Veyrier F."/>
        </authorList>
    </citation>
    <scope>NUCLEOTIDE SEQUENCE [LARGE SCALE GENOMIC DNA]</scope>
    <source>
        <strain evidence="1 2">SN4</strain>
    </source>
</reference>
<proteinExistence type="predicted"/>
<protein>
    <submittedName>
        <fullName evidence="1">Uncharacterized protein</fullName>
    </submittedName>
</protein>
<organism evidence="1 2">
    <name type="scientific">Vitreoscilla massiliensis</name>
    <dbReference type="NCBI Taxonomy" id="1689272"/>
    <lineage>
        <taxon>Bacteria</taxon>
        <taxon>Pseudomonadati</taxon>
        <taxon>Pseudomonadota</taxon>
        <taxon>Betaproteobacteria</taxon>
        <taxon>Neisseriales</taxon>
        <taxon>Neisseriaceae</taxon>
        <taxon>Vitreoscilla</taxon>
    </lineage>
</organism>
<evidence type="ECO:0000313" key="2">
    <source>
        <dbReference type="Proteomes" id="UP000832011"/>
    </source>
</evidence>